<reference evidence="1" key="1">
    <citation type="journal article" date="2014" name="Front. Microbiol.">
        <title>High frequency of phylogenetically diverse reductive dehalogenase-homologous genes in deep subseafloor sedimentary metagenomes.</title>
        <authorList>
            <person name="Kawai M."/>
            <person name="Futagami T."/>
            <person name="Toyoda A."/>
            <person name="Takaki Y."/>
            <person name="Nishi S."/>
            <person name="Hori S."/>
            <person name="Arai W."/>
            <person name="Tsubouchi T."/>
            <person name="Morono Y."/>
            <person name="Uchiyama I."/>
            <person name="Ito T."/>
            <person name="Fujiyama A."/>
            <person name="Inagaki F."/>
            <person name="Takami H."/>
        </authorList>
    </citation>
    <scope>NUCLEOTIDE SEQUENCE</scope>
    <source>
        <strain evidence="1">Expedition CK06-06</strain>
    </source>
</reference>
<evidence type="ECO:0000313" key="1">
    <source>
        <dbReference type="EMBL" id="GAH03635.1"/>
    </source>
</evidence>
<dbReference type="EMBL" id="BART01025685">
    <property type="protein sequence ID" value="GAH03635.1"/>
    <property type="molecule type" value="Genomic_DNA"/>
</dbReference>
<name>X1D5T0_9ZZZZ</name>
<sequence length="42" mass="4689">MRSEMPDLDYCSETALFAEGKQCPDLDDSISMAPKCRRYGTG</sequence>
<feature type="non-terminal residue" evidence="1">
    <location>
        <position position="42"/>
    </location>
</feature>
<protein>
    <submittedName>
        <fullName evidence="1">Uncharacterized protein</fullName>
    </submittedName>
</protein>
<dbReference type="AlphaFoldDB" id="X1D5T0"/>
<accession>X1D5T0</accession>
<proteinExistence type="predicted"/>
<comment type="caution">
    <text evidence="1">The sequence shown here is derived from an EMBL/GenBank/DDBJ whole genome shotgun (WGS) entry which is preliminary data.</text>
</comment>
<gene>
    <name evidence="1" type="ORF">S01H4_46046</name>
</gene>
<organism evidence="1">
    <name type="scientific">marine sediment metagenome</name>
    <dbReference type="NCBI Taxonomy" id="412755"/>
    <lineage>
        <taxon>unclassified sequences</taxon>
        <taxon>metagenomes</taxon>
        <taxon>ecological metagenomes</taxon>
    </lineage>
</organism>